<proteinExistence type="predicted"/>
<dbReference type="Pfam" id="PF00589">
    <property type="entry name" value="Phage_integrase"/>
    <property type="match status" value="1"/>
</dbReference>
<dbReference type="EMBL" id="AP025591">
    <property type="protein sequence ID" value="BDG06000.1"/>
    <property type="molecule type" value="Genomic_DNA"/>
</dbReference>
<feature type="compositionally biased region" description="Basic and acidic residues" evidence="2">
    <location>
        <begin position="104"/>
        <end position="117"/>
    </location>
</feature>
<dbReference type="InterPro" id="IPR002104">
    <property type="entry name" value="Integrase_catalytic"/>
</dbReference>
<evidence type="ECO:0000313" key="4">
    <source>
        <dbReference type="EMBL" id="BDG06000.1"/>
    </source>
</evidence>
<sequence>MTSKLGAALQAHRHLRGPRVLCHEDGTSIGKKAVHLWMERAQRQAGLEATGAFHILRHTFCSHLSMRGAPAKAIQELAGHQHLATTLRYMHLSPAAKDAAIRLLDDRRDDEQARGDVGETAPSPAEQHNEVR</sequence>
<dbReference type="SUPFAM" id="SSF56349">
    <property type="entry name" value="DNA breaking-rejoining enzymes"/>
    <property type="match status" value="1"/>
</dbReference>
<feature type="domain" description="Tyr recombinase" evidence="3">
    <location>
        <begin position="1"/>
        <end position="102"/>
    </location>
</feature>
<protein>
    <recommendedName>
        <fullName evidence="3">Tyr recombinase domain-containing protein</fullName>
    </recommendedName>
</protein>
<organism evidence="4 5">
    <name type="scientific">Anaeromyxobacter oryzae</name>
    <dbReference type="NCBI Taxonomy" id="2918170"/>
    <lineage>
        <taxon>Bacteria</taxon>
        <taxon>Pseudomonadati</taxon>
        <taxon>Myxococcota</taxon>
        <taxon>Myxococcia</taxon>
        <taxon>Myxococcales</taxon>
        <taxon>Cystobacterineae</taxon>
        <taxon>Anaeromyxobacteraceae</taxon>
        <taxon>Anaeromyxobacter</taxon>
    </lineage>
</organism>
<dbReference type="CDD" id="cd00397">
    <property type="entry name" value="DNA_BRE_C"/>
    <property type="match status" value="1"/>
</dbReference>
<name>A0ABM7X2I5_9BACT</name>
<dbReference type="Gene3D" id="1.10.443.10">
    <property type="entry name" value="Intergrase catalytic core"/>
    <property type="match status" value="1"/>
</dbReference>
<evidence type="ECO:0000259" key="3">
    <source>
        <dbReference type="PROSITE" id="PS51898"/>
    </source>
</evidence>
<evidence type="ECO:0000256" key="1">
    <source>
        <dbReference type="ARBA" id="ARBA00023172"/>
    </source>
</evidence>
<dbReference type="RefSeq" id="WP_248355240.1">
    <property type="nucleotide sequence ID" value="NZ_AP025591.1"/>
</dbReference>
<keyword evidence="5" id="KW-1185">Reference proteome</keyword>
<dbReference type="Proteomes" id="UP001162891">
    <property type="component" value="Chromosome"/>
</dbReference>
<feature type="region of interest" description="Disordered" evidence="2">
    <location>
        <begin position="104"/>
        <end position="132"/>
    </location>
</feature>
<dbReference type="PROSITE" id="PS51898">
    <property type="entry name" value="TYR_RECOMBINASE"/>
    <property type="match status" value="1"/>
</dbReference>
<reference evidence="5" key="1">
    <citation type="journal article" date="2022" name="Int. J. Syst. Evol. Microbiol.">
        <title>Anaeromyxobacter oryzae sp. nov., Anaeromyxobacter diazotrophicus sp. nov. and Anaeromyxobacter paludicola sp. nov., isolated from paddy soils.</title>
        <authorList>
            <person name="Itoh H."/>
            <person name="Xu Z."/>
            <person name="Mise K."/>
            <person name="Masuda Y."/>
            <person name="Ushijima N."/>
            <person name="Hayakawa C."/>
            <person name="Shiratori Y."/>
            <person name="Senoo K."/>
        </authorList>
    </citation>
    <scope>NUCLEOTIDE SEQUENCE [LARGE SCALE GENOMIC DNA]</scope>
    <source>
        <strain evidence="5">Red232</strain>
    </source>
</reference>
<evidence type="ECO:0000256" key="2">
    <source>
        <dbReference type="SAM" id="MobiDB-lite"/>
    </source>
</evidence>
<evidence type="ECO:0000313" key="5">
    <source>
        <dbReference type="Proteomes" id="UP001162891"/>
    </source>
</evidence>
<dbReference type="InterPro" id="IPR011010">
    <property type="entry name" value="DNA_brk_join_enz"/>
</dbReference>
<keyword evidence="1" id="KW-0233">DNA recombination</keyword>
<gene>
    <name evidence="4" type="ORF">AMOR_49960</name>
</gene>
<accession>A0ABM7X2I5</accession>
<dbReference type="InterPro" id="IPR013762">
    <property type="entry name" value="Integrase-like_cat_sf"/>
</dbReference>